<organism evidence="1 2">
    <name type="scientific">Flavobacterium noncentrifugens</name>
    <dbReference type="NCBI Taxonomy" id="1128970"/>
    <lineage>
        <taxon>Bacteria</taxon>
        <taxon>Pseudomonadati</taxon>
        <taxon>Bacteroidota</taxon>
        <taxon>Flavobacteriia</taxon>
        <taxon>Flavobacteriales</taxon>
        <taxon>Flavobacteriaceae</taxon>
        <taxon>Flavobacterium</taxon>
    </lineage>
</organism>
<keyword evidence="2" id="KW-1185">Reference proteome</keyword>
<sequence length="72" mass="8475">MVLFWFPFVMVCKKGIFANNSKTTVKEIVSFWEVLRKLKIRQKQKPTNADALMGFCLKKVFLKNELVDLFFA</sequence>
<evidence type="ECO:0000313" key="1">
    <source>
        <dbReference type="EMBL" id="SDJ27951.1"/>
    </source>
</evidence>
<dbReference type="EMBL" id="FNEZ01000001">
    <property type="protein sequence ID" value="SDJ27951.1"/>
    <property type="molecule type" value="Genomic_DNA"/>
</dbReference>
<accession>A0A1G8SFH3</accession>
<protein>
    <submittedName>
        <fullName evidence="1">Uncharacterized protein</fullName>
    </submittedName>
</protein>
<dbReference type="Proteomes" id="UP000199580">
    <property type="component" value="Unassembled WGS sequence"/>
</dbReference>
<evidence type="ECO:0000313" key="2">
    <source>
        <dbReference type="Proteomes" id="UP000199580"/>
    </source>
</evidence>
<proteinExistence type="predicted"/>
<dbReference type="AlphaFoldDB" id="A0A1G8SFH3"/>
<reference evidence="1 2" key="1">
    <citation type="submission" date="2016-10" db="EMBL/GenBank/DDBJ databases">
        <authorList>
            <person name="de Groot N.N."/>
        </authorList>
    </citation>
    <scope>NUCLEOTIDE SEQUENCE [LARGE SCALE GENOMIC DNA]</scope>
    <source>
        <strain evidence="1 2">CGMCC 1.10076</strain>
    </source>
</reference>
<gene>
    <name evidence="1" type="ORF">SAMN04487935_0534</name>
</gene>
<name>A0A1G8SFH3_9FLAO</name>